<keyword evidence="4" id="KW-1185">Reference proteome</keyword>
<dbReference type="GO" id="GO:0031083">
    <property type="term" value="C:BLOC-1 complex"/>
    <property type="evidence" value="ECO:0007669"/>
    <property type="project" value="InterPro"/>
</dbReference>
<name>A0A8T2R4C7_CERRI</name>
<comment type="similarity">
    <text evidence="1">Belongs to the BLOC1S1 family.</text>
</comment>
<gene>
    <name evidence="3" type="ORF">KP509_30G048900</name>
</gene>
<dbReference type="Proteomes" id="UP000825935">
    <property type="component" value="Chromosome 30"/>
</dbReference>
<evidence type="ECO:0000256" key="1">
    <source>
        <dbReference type="ARBA" id="ARBA00007133"/>
    </source>
</evidence>
<proteinExistence type="inferred from homology"/>
<dbReference type="Pfam" id="PF06320">
    <property type="entry name" value="GCN5L1"/>
    <property type="match status" value="1"/>
</dbReference>
<evidence type="ECO:0000313" key="3">
    <source>
        <dbReference type="EMBL" id="KAH7290445.1"/>
    </source>
</evidence>
<evidence type="ECO:0000256" key="2">
    <source>
        <dbReference type="ARBA" id="ARBA00019577"/>
    </source>
</evidence>
<sequence>MVELEAALTSMVQMHASRKVQAKELTEKAKKDALAAAAVVANLLVETLNGDVHKSFQSEKQIASEAQALGTTVQKFNKQTKLWISMVNEFNEALKEIGDFENWIKIIEYDCEAIANAIRHVSLISGRSSFT</sequence>
<dbReference type="PANTHER" id="PTHR13073">
    <property type="entry name" value="BLOC-1 COMPLEX SUBUNIT 1"/>
    <property type="match status" value="1"/>
</dbReference>
<reference evidence="3" key="1">
    <citation type="submission" date="2021-08" db="EMBL/GenBank/DDBJ databases">
        <title>WGS assembly of Ceratopteris richardii.</title>
        <authorList>
            <person name="Marchant D.B."/>
            <person name="Chen G."/>
            <person name="Jenkins J."/>
            <person name="Shu S."/>
            <person name="Leebens-Mack J."/>
            <person name="Grimwood J."/>
            <person name="Schmutz J."/>
            <person name="Soltis P."/>
            <person name="Soltis D."/>
            <person name="Chen Z.-H."/>
        </authorList>
    </citation>
    <scope>NUCLEOTIDE SEQUENCE</scope>
    <source>
        <strain evidence="3">Whitten #5841</strain>
        <tissue evidence="3">Leaf</tissue>
    </source>
</reference>
<comment type="caution">
    <text evidence="3">The sequence shown here is derived from an EMBL/GenBank/DDBJ whole genome shotgun (WGS) entry which is preliminary data.</text>
</comment>
<protein>
    <recommendedName>
        <fullName evidence="2">Biogenesis of lysosome-related organelles complex 1 subunit 1</fullName>
    </recommendedName>
</protein>
<dbReference type="AlphaFoldDB" id="A0A8T2R4C7"/>
<dbReference type="InterPro" id="IPR009395">
    <property type="entry name" value="BLOC1S1"/>
</dbReference>
<evidence type="ECO:0000313" key="4">
    <source>
        <dbReference type="Proteomes" id="UP000825935"/>
    </source>
</evidence>
<accession>A0A8T2R4C7</accession>
<dbReference type="OrthoDB" id="20018at2759"/>
<dbReference type="OMA" id="THAMNSA"/>
<dbReference type="EMBL" id="CM035435">
    <property type="protein sequence ID" value="KAH7290445.1"/>
    <property type="molecule type" value="Genomic_DNA"/>
</dbReference>
<dbReference type="PANTHER" id="PTHR13073:SF0">
    <property type="entry name" value="BIOGENESIS OF LYSOSOME-RELATED ORGANELLES COMPLEX 1 SUBUNIT 1"/>
    <property type="match status" value="1"/>
</dbReference>
<organism evidence="3 4">
    <name type="scientific">Ceratopteris richardii</name>
    <name type="common">Triangle waterfern</name>
    <dbReference type="NCBI Taxonomy" id="49495"/>
    <lineage>
        <taxon>Eukaryota</taxon>
        <taxon>Viridiplantae</taxon>
        <taxon>Streptophyta</taxon>
        <taxon>Embryophyta</taxon>
        <taxon>Tracheophyta</taxon>
        <taxon>Polypodiopsida</taxon>
        <taxon>Polypodiidae</taxon>
        <taxon>Polypodiales</taxon>
        <taxon>Pteridineae</taxon>
        <taxon>Pteridaceae</taxon>
        <taxon>Parkerioideae</taxon>
        <taxon>Ceratopteris</taxon>
    </lineage>
</organism>
<dbReference type="GO" id="GO:0016197">
    <property type="term" value="P:endosomal transport"/>
    <property type="evidence" value="ECO:0007669"/>
    <property type="project" value="TreeGrafter"/>
</dbReference>